<comment type="caution">
    <text evidence="7">The sequence shown here is derived from an EMBL/GenBank/DDBJ whole genome shotgun (WGS) entry which is preliminary data.</text>
</comment>
<keyword evidence="2" id="KW-0186">Copper</keyword>
<organism evidence="7 8">
    <name type="scientific">Bursaphelenchus okinawaensis</name>
    <dbReference type="NCBI Taxonomy" id="465554"/>
    <lineage>
        <taxon>Eukaryota</taxon>
        <taxon>Metazoa</taxon>
        <taxon>Ecdysozoa</taxon>
        <taxon>Nematoda</taxon>
        <taxon>Chromadorea</taxon>
        <taxon>Rhabditida</taxon>
        <taxon>Tylenchina</taxon>
        <taxon>Tylenchomorpha</taxon>
        <taxon>Aphelenchoidea</taxon>
        <taxon>Aphelenchoididae</taxon>
        <taxon>Bursaphelenchus</taxon>
    </lineage>
</organism>
<feature type="domain" description="ShKT" evidence="6">
    <location>
        <begin position="614"/>
        <end position="648"/>
    </location>
</feature>
<dbReference type="Pfam" id="PF00264">
    <property type="entry name" value="Tyrosinase"/>
    <property type="match status" value="1"/>
</dbReference>
<dbReference type="Gene3D" id="1.10.1280.10">
    <property type="entry name" value="Di-copper center containing domain from catechol oxidase"/>
    <property type="match status" value="1"/>
</dbReference>
<dbReference type="SUPFAM" id="SSF48056">
    <property type="entry name" value="Di-copper centre-containing domain"/>
    <property type="match status" value="1"/>
</dbReference>
<dbReference type="Gene3D" id="1.10.10.1940">
    <property type="match status" value="1"/>
</dbReference>
<dbReference type="AlphaFoldDB" id="A0A811K405"/>
<name>A0A811K405_9BILA</name>
<evidence type="ECO:0000256" key="2">
    <source>
        <dbReference type="ARBA" id="ARBA00023008"/>
    </source>
</evidence>
<dbReference type="InterPro" id="IPR008922">
    <property type="entry name" value="Di-copper_centre_dom_sf"/>
</dbReference>
<dbReference type="PANTHER" id="PTHR11474:SF126">
    <property type="entry name" value="TYROSINASE-LIKE PROTEIN TYR-1-RELATED"/>
    <property type="match status" value="1"/>
</dbReference>
<feature type="disulfide bond" evidence="3">
    <location>
        <begin position="658"/>
        <end position="692"/>
    </location>
</feature>
<feature type="compositionally biased region" description="Polar residues" evidence="4">
    <location>
        <begin position="461"/>
        <end position="485"/>
    </location>
</feature>
<evidence type="ECO:0000256" key="4">
    <source>
        <dbReference type="SAM" id="MobiDB-lite"/>
    </source>
</evidence>
<reference evidence="7" key="1">
    <citation type="submission" date="2020-09" db="EMBL/GenBank/DDBJ databases">
        <authorList>
            <person name="Kikuchi T."/>
        </authorList>
    </citation>
    <scope>NUCLEOTIDE SEQUENCE</scope>
    <source>
        <strain evidence="7">SH1</strain>
    </source>
</reference>
<sequence length="709" mass="80235">MNRVRLRTLPCTHLQLVLLVLSPLLSTAQFFDCQTAPGEPWRTICQSLVNWDVSARQFQQQQAQLQQNRVVAAPAVPDQPWLSPAVPQQMATQPQGCMDLGCLCSFLQGLRGPNNQCQLRSGGTLQKAVRREIRTLSDGERQRLFQIMQQLKNSGQYDSMSGEHRAVGSSSGAHSGPGFLPWHREFMKRFEISLRLIDPNMALPYWDSVMDSYLPRPADSIFFSPIFMGEADAFGQVVTGPFSGWRTLEGKAYIQRSLAREGRLFNENDLNNVYRQTQIEQVMAYTVPERSCPYQPNFGALEYTHSSVHLFIGGDMKPPVTSANDPVFFFHHSFVDLIFENWRQMRQNRWAREQAYPPDIPQCANQQHFSGATMRPYQISNRQGLSNAYTDNLYQFAERPNCNNNCGGSKYLFCDNRGNPHCVSKVKMNGLCQGFEGFDVCYQGLCRGGVCVPGQFQTQQDLQNPQTTQSTAIPRTTQASRSTPRPSLITAATQRAAATITRAPNLNLNALATNGPNNRAQARRRFRRPRPRVAAAPPSISPAMFRQPPPPMFNSNVAVMPARRRFKQIRQRSPRDFHNREKRKVEIDAVTMLEDNLRNPIKPAANMTLATEHCFNDDPCCNSWAKKQECAANPAYMKLYCQRACGVCHSNTPEGHGCRDRHIACATYKAEGRCSSYRQFMATNCRRTCGWCNVSERQLCQHVAMMSRM</sequence>
<dbReference type="Proteomes" id="UP000614601">
    <property type="component" value="Unassembled WGS sequence"/>
</dbReference>
<keyword evidence="8" id="KW-1185">Reference proteome</keyword>
<dbReference type="PANTHER" id="PTHR11474">
    <property type="entry name" value="TYROSINASE FAMILY MEMBER"/>
    <property type="match status" value="1"/>
</dbReference>
<feature type="chain" id="PRO_5036220872" description="ShKT domain-containing protein" evidence="5">
    <location>
        <begin position="29"/>
        <end position="709"/>
    </location>
</feature>
<dbReference type="EMBL" id="CAJFCW020000002">
    <property type="protein sequence ID" value="CAG9091323.1"/>
    <property type="molecule type" value="Genomic_DNA"/>
</dbReference>
<dbReference type="InterPro" id="IPR003582">
    <property type="entry name" value="ShKT_dom"/>
</dbReference>
<feature type="compositionally biased region" description="Low complexity" evidence="4">
    <location>
        <begin position="532"/>
        <end position="543"/>
    </location>
</feature>
<evidence type="ECO:0000256" key="3">
    <source>
        <dbReference type="PROSITE-ProRule" id="PRU01005"/>
    </source>
</evidence>
<evidence type="ECO:0000313" key="7">
    <source>
        <dbReference type="EMBL" id="CAD5210423.1"/>
    </source>
</evidence>
<gene>
    <name evidence="7" type="ORF">BOKJ2_LOCUS3184</name>
</gene>
<keyword evidence="3" id="KW-1015">Disulfide bond</keyword>
<dbReference type="PROSITE" id="PS00498">
    <property type="entry name" value="TYROSINASE_2"/>
    <property type="match status" value="1"/>
</dbReference>
<dbReference type="GO" id="GO:0046872">
    <property type="term" value="F:metal ion binding"/>
    <property type="evidence" value="ECO:0007669"/>
    <property type="project" value="UniProtKB-KW"/>
</dbReference>
<dbReference type="Pfam" id="PF01549">
    <property type="entry name" value="ShK"/>
    <property type="match status" value="2"/>
</dbReference>
<dbReference type="InterPro" id="IPR050316">
    <property type="entry name" value="Tyrosinase/Hemocyanin"/>
</dbReference>
<protein>
    <recommendedName>
        <fullName evidence="6">ShKT domain-containing protein</fullName>
    </recommendedName>
</protein>
<comment type="caution">
    <text evidence="3">Lacks conserved residue(s) required for the propagation of feature annotation.</text>
</comment>
<dbReference type="PROSITE" id="PS00497">
    <property type="entry name" value="TYROSINASE_1"/>
    <property type="match status" value="1"/>
</dbReference>
<feature type="disulfide bond" evidence="3">
    <location>
        <begin position="614"/>
        <end position="648"/>
    </location>
</feature>
<feature type="region of interest" description="Disordered" evidence="4">
    <location>
        <begin position="461"/>
        <end position="487"/>
    </location>
</feature>
<dbReference type="OrthoDB" id="6132182at2759"/>
<feature type="domain" description="ShKT" evidence="6">
    <location>
        <begin position="658"/>
        <end position="692"/>
    </location>
</feature>
<evidence type="ECO:0000256" key="5">
    <source>
        <dbReference type="SAM" id="SignalP"/>
    </source>
</evidence>
<dbReference type="InterPro" id="IPR002227">
    <property type="entry name" value="Tyrosinase_Cu-bd"/>
</dbReference>
<feature type="region of interest" description="Disordered" evidence="4">
    <location>
        <begin position="508"/>
        <end position="552"/>
    </location>
</feature>
<accession>A0A811K405</accession>
<feature type="compositionally biased region" description="Basic residues" evidence="4">
    <location>
        <begin position="521"/>
        <end position="531"/>
    </location>
</feature>
<keyword evidence="1" id="KW-0479">Metal-binding</keyword>
<evidence type="ECO:0000313" key="8">
    <source>
        <dbReference type="Proteomes" id="UP000614601"/>
    </source>
</evidence>
<dbReference type="GO" id="GO:0016491">
    <property type="term" value="F:oxidoreductase activity"/>
    <property type="evidence" value="ECO:0007669"/>
    <property type="project" value="InterPro"/>
</dbReference>
<dbReference type="EMBL" id="CAJFDH010000002">
    <property type="protein sequence ID" value="CAD5210423.1"/>
    <property type="molecule type" value="Genomic_DNA"/>
</dbReference>
<dbReference type="PROSITE" id="PS51670">
    <property type="entry name" value="SHKT"/>
    <property type="match status" value="2"/>
</dbReference>
<feature type="compositionally biased region" description="Low complexity" evidence="4">
    <location>
        <begin position="508"/>
        <end position="520"/>
    </location>
</feature>
<dbReference type="SMART" id="SM00254">
    <property type="entry name" value="ShKT"/>
    <property type="match status" value="2"/>
</dbReference>
<proteinExistence type="predicted"/>
<dbReference type="Proteomes" id="UP000783686">
    <property type="component" value="Unassembled WGS sequence"/>
</dbReference>
<feature type="signal peptide" evidence="5">
    <location>
        <begin position="1"/>
        <end position="28"/>
    </location>
</feature>
<evidence type="ECO:0000259" key="6">
    <source>
        <dbReference type="PROSITE" id="PS51670"/>
    </source>
</evidence>
<evidence type="ECO:0000256" key="1">
    <source>
        <dbReference type="ARBA" id="ARBA00022723"/>
    </source>
</evidence>
<dbReference type="PRINTS" id="PR00092">
    <property type="entry name" value="TYROSINASE"/>
</dbReference>
<keyword evidence="5" id="KW-0732">Signal</keyword>